<dbReference type="EMBL" id="CAJNNV010001298">
    <property type="protein sequence ID" value="CAE8584743.1"/>
    <property type="molecule type" value="Genomic_DNA"/>
</dbReference>
<keyword evidence="3" id="KW-1185">Reference proteome</keyword>
<protein>
    <submittedName>
        <fullName evidence="1">Uncharacterized protein</fullName>
    </submittedName>
</protein>
<organism evidence="1 3">
    <name type="scientific">Polarella glacialis</name>
    <name type="common">Dinoflagellate</name>
    <dbReference type="NCBI Taxonomy" id="89957"/>
    <lineage>
        <taxon>Eukaryota</taxon>
        <taxon>Sar</taxon>
        <taxon>Alveolata</taxon>
        <taxon>Dinophyceae</taxon>
        <taxon>Suessiales</taxon>
        <taxon>Suessiaceae</taxon>
        <taxon>Polarella</taxon>
    </lineage>
</organism>
<evidence type="ECO:0000313" key="2">
    <source>
        <dbReference type="EMBL" id="CAE8607901.1"/>
    </source>
</evidence>
<evidence type="ECO:0000313" key="3">
    <source>
        <dbReference type="Proteomes" id="UP000654075"/>
    </source>
</evidence>
<dbReference type="EMBL" id="CAJNNV010022185">
    <property type="protein sequence ID" value="CAE8607901.1"/>
    <property type="molecule type" value="Genomic_DNA"/>
</dbReference>
<sequence length="218" mass="24283">MNSSGMDVLEHFTERGLRLRIREGDDPRIAKVTAMSRGRGRAFWTGTPKAEHTLRAVARVRRLQMVVLSRWDSEGIDDADVDVVSRLPWKKWYASLSTKCQVHSSTRAQRDRSNGFAPCIYCGFHTPSFRRWWANCPRFNDDRATAASCSKLSPFPHSFWNLAPRCTSKSGWITYAASTDADARAHFAIAAAQVALAVMDATEALMDLDVSGATSPNS</sequence>
<name>A0A813DGL1_POLGL</name>
<accession>A0A813DGL1</accession>
<dbReference type="Proteomes" id="UP000654075">
    <property type="component" value="Unassembled WGS sequence"/>
</dbReference>
<gene>
    <name evidence="2" type="ORF">PGLA1383_LOCUS25805</name>
    <name evidence="1" type="ORF">PGLA1383_LOCUS3669</name>
</gene>
<dbReference type="AlphaFoldDB" id="A0A813DGL1"/>
<evidence type="ECO:0000313" key="1">
    <source>
        <dbReference type="EMBL" id="CAE8584743.1"/>
    </source>
</evidence>
<proteinExistence type="predicted"/>
<reference evidence="1" key="1">
    <citation type="submission" date="2021-02" db="EMBL/GenBank/DDBJ databases">
        <authorList>
            <person name="Dougan E. K."/>
            <person name="Rhodes N."/>
            <person name="Thang M."/>
            <person name="Chan C."/>
        </authorList>
    </citation>
    <scope>NUCLEOTIDE SEQUENCE</scope>
</reference>
<comment type="caution">
    <text evidence="1">The sequence shown here is derived from an EMBL/GenBank/DDBJ whole genome shotgun (WGS) entry which is preliminary data.</text>
</comment>